<sequence>MAKTWIEISLLSARGLRRTSSLWKLQWFAVGWIDPDNKYCTKIDATGTGNPVWKTKFATAIDHSKDVSGFQDLVLHVEVRSLEPIFLRERLQGTTTVVLKEFLKKYNVGESDEISKPVEETGSFQLRKRNSNKCRGFVDVSIRVSQEREEHAGSSTSGGHQDFALIDSSGGINLNSGPAPSQNHPSFGRQNHPTADGSTYPPPPTQPPNVGHAPITPFLPRTEVNSHWLREHAAFIFVSRAKQAGYWTWIWNRTRGRSIGSRCCDLRGRFLVVQ</sequence>
<dbReference type="InterPro" id="IPR000008">
    <property type="entry name" value="C2_dom"/>
</dbReference>
<keyword evidence="4" id="KW-1185">Reference proteome</keyword>
<evidence type="ECO:0000259" key="2">
    <source>
        <dbReference type="PROSITE" id="PS50004"/>
    </source>
</evidence>
<dbReference type="Proteomes" id="UP000250235">
    <property type="component" value="Unassembled WGS sequence"/>
</dbReference>
<dbReference type="PANTHER" id="PTHR32246:SF15">
    <property type="entry name" value="CALCIUM-DEPENDENT LIPID-BINDING (CALB DOMAIN) FAMILY PROTEIN"/>
    <property type="match status" value="1"/>
</dbReference>
<feature type="region of interest" description="Disordered" evidence="1">
    <location>
        <begin position="148"/>
        <end position="209"/>
    </location>
</feature>
<dbReference type="OrthoDB" id="1910234at2759"/>
<organism evidence="3 4">
    <name type="scientific">Dorcoceras hygrometricum</name>
    <dbReference type="NCBI Taxonomy" id="472368"/>
    <lineage>
        <taxon>Eukaryota</taxon>
        <taxon>Viridiplantae</taxon>
        <taxon>Streptophyta</taxon>
        <taxon>Embryophyta</taxon>
        <taxon>Tracheophyta</taxon>
        <taxon>Spermatophyta</taxon>
        <taxon>Magnoliopsida</taxon>
        <taxon>eudicotyledons</taxon>
        <taxon>Gunneridae</taxon>
        <taxon>Pentapetalae</taxon>
        <taxon>asterids</taxon>
        <taxon>lamiids</taxon>
        <taxon>Lamiales</taxon>
        <taxon>Gesneriaceae</taxon>
        <taxon>Didymocarpoideae</taxon>
        <taxon>Trichosporeae</taxon>
        <taxon>Loxocarpinae</taxon>
        <taxon>Dorcoceras</taxon>
    </lineage>
</organism>
<feature type="compositionally biased region" description="Polar residues" evidence="1">
    <location>
        <begin position="170"/>
        <end position="197"/>
    </location>
</feature>
<reference evidence="3 4" key="1">
    <citation type="journal article" date="2015" name="Proc. Natl. Acad. Sci. U.S.A.">
        <title>The resurrection genome of Boea hygrometrica: A blueprint for survival of dehydration.</title>
        <authorList>
            <person name="Xiao L."/>
            <person name="Yang G."/>
            <person name="Zhang L."/>
            <person name="Yang X."/>
            <person name="Zhao S."/>
            <person name="Ji Z."/>
            <person name="Zhou Q."/>
            <person name="Hu M."/>
            <person name="Wang Y."/>
            <person name="Chen M."/>
            <person name="Xu Y."/>
            <person name="Jin H."/>
            <person name="Xiao X."/>
            <person name="Hu G."/>
            <person name="Bao F."/>
            <person name="Hu Y."/>
            <person name="Wan P."/>
            <person name="Li L."/>
            <person name="Deng X."/>
            <person name="Kuang T."/>
            <person name="Xiang C."/>
            <person name="Zhu J.K."/>
            <person name="Oliver M.J."/>
            <person name="He Y."/>
        </authorList>
    </citation>
    <scope>NUCLEOTIDE SEQUENCE [LARGE SCALE GENOMIC DNA]</scope>
    <source>
        <strain evidence="4">cv. XS01</strain>
    </source>
</reference>
<accession>A0A2Z7CYX3</accession>
<name>A0A2Z7CYX3_9LAMI</name>
<feature type="domain" description="C2" evidence="2">
    <location>
        <begin position="1"/>
        <end position="115"/>
    </location>
</feature>
<dbReference type="PROSITE" id="PS50004">
    <property type="entry name" value="C2"/>
    <property type="match status" value="1"/>
</dbReference>
<gene>
    <name evidence="3" type="ORF">F511_09182</name>
</gene>
<dbReference type="SUPFAM" id="SSF49562">
    <property type="entry name" value="C2 domain (Calcium/lipid-binding domain, CaLB)"/>
    <property type="match status" value="1"/>
</dbReference>
<evidence type="ECO:0000313" key="4">
    <source>
        <dbReference type="Proteomes" id="UP000250235"/>
    </source>
</evidence>
<dbReference type="PANTHER" id="PTHR32246">
    <property type="entry name" value="INGRESSION PROTEIN FIC1"/>
    <property type="match status" value="1"/>
</dbReference>
<dbReference type="EMBL" id="KQ991562">
    <property type="protein sequence ID" value="KZV51918.1"/>
    <property type="molecule type" value="Genomic_DNA"/>
</dbReference>
<dbReference type="InterPro" id="IPR035892">
    <property type="entry name" value="C2_domain_sf"/>
</dbReference>
<dbReference type="Gene3D" id="2.60.40.150">
    <property type="entry name" value="C2 domain"/>
    <property type="match status" value="1"/>
</dbReference>
<evidence type="ECO:0000256" key="1">
    <source>
        <dbReference type="SAM" id="MobiDB-lite"/>
    </source>
</evidence>
<evidence type="ECO:0000313" key="3">
    <source>
        <dbReference type="EMBL" id="KZV51918.1"/>
    </source>
</evidence>
<dbReference type="AlphaFoldDB" id="A0A2Z7CYX3"/>
<protein>
    <recommendedName>
        <fullName evidence="2">C2 domain-containing protein</fullName>
    </recommendedName>
</protein>
<dbReference type="Pfam" id="PF00168">
    <property type="entry name" value="C2"/>
    <property type="match status" value="1"/>
</dbReference>
<proteinExistence type="predicted"/>